<comment type="caution">
    <text evidence="1">The sequence shown here is derived from an EMBL/GenBank/DDBJ whole genome shotgun (WGS) entry which is preliminary data.</text>
</comment>
<dbReference type="EMBL" id="VICG01000010">
    <property type="protein sequence ID" value="KAA8567701.1"/>
    <property type="molecule type" value="Genomic_DNA"/>
</dbReference>
<evidence type="ECO:0000313" key="2">
    <source>
        <dbReference type="Proteomes" id="UP000322873"/>
    </source>
</evidence>
<dbReference type="AlphaFoldDB" id="A0A5M9JEI6"/>
<gene>
    <name evidence="1" type="ORF">EYC84_008173</name>
</gene>
<reference evidence="1 2" key="1">
    <citation type="submission" date="2019-06" db="EMBL/GenBank/DDBJ databases">
        <title>Genome Sequence of the Brown Rot Fungal Pathogen Monilinia fructicola.</title>
        <authorList>
            <person name="De Miccolis Angelini R.M."/>
            <person name="Landi L."/>
            <person name="Abate D."/>
            <person name="Pollastro S."/>
            <person name="Romanazzi G."/>
            <person name="Faretra F."/>
        </authorList>
    </citation>
    <scope>NUCLEOTIDE SEQUENCE [LARGE SCALE GENOMIC DNA]</scope>
    <source>
        <strain evidence="1 2">Mfrc123</strain>
    </source>
</reference>
<evidence type="ECO:0000313" key="1">
    <source>
        <dbReference type="EMBL" id="KAA8567701.1"/>
    </source>
</evidence>
<dbReference type="Proteomes" id="UP000322873">
    <property type="component" value="Unassembled WGS sequence"/>
</dbReference>
<keyword evidence="2" id="KW-1185">Reference proteome</keyword>
<protein>
    <submittedName>
        <fullName evidence="1">Uncharacterized protein</fullName>
    </submittedName>
</protein>
<sequence length="226" mass="25676">MEQSATATTQLLPRNAARNRYKTSNGHVSLPAEVLLTIFEFAIIAESRVLHLGRHRGTGYRRAKALNECPAPFNVCREMRNRLLKSKMLLEATPDENSIIDFGLLEIPGRRVAHHGPEPRCIRRKEFGEPIFLFDPEIDTLQLSEELYTMIFYDIYPTGEFSTYSSGFGNNGFPAMFRYVKRLILSAASCKHRRIAIEYAPTALQTWSISRCGSKRIDTKSSRCGL</sequence>
<organism evidence="1 2">
    <name type="scientific">Monilinia fructicola</name>
    <name type="common">Brown rot fungus</name>
    <name type="synonym">Ciboria fructicola</name>
    <dbReference type="NCBI Taxonomy" id="38448"/>
    <lineage>
        <taxon>Eukaryota</taxon>
        <taxon>Fungi</taxon>
        <taxon>Dikarya</taxon>
        <taxon>Ascomycota</taxon>
        <taxon>Pezizomycotina</taxon>
        <taxon>Leotiomycetes</taxon>
        <taxon>Helotiales</taxon>
        <taxon>Sclerotiniaceae</taxon>
        <taxon>Monilinia</taxon>
    </lineage>
</organism>
<dbReference type="VEuPathDB" id="FungiDB:MFRU_010g01690"/>
<name>A0A5M9JEI6_MONFR</name>
<proteinExistence type="predicted"/>
<accession>A0A5M9JEI6</accession>